<evidence type="ECO:0000256" key="1">
    <source>
        <dbReference type="SAM" id="MobiDB-lite"/>
    </source>
</evidence>
<feature type="region of interest" description="Disordered" evidence="1">
    <location>
        <begin position="176"/>
        <end position="203"/>
    </location>
</feature>
<organism evidence="2 3">
    <name type="scientific">Cercophora newfieldiana</name>
    <dbReference type="NCBI Taxonomy" id="92897"/>
    <lineage>
        <taxon>Eukaryota</taxon>
        <taxon>Fungi</taxon>
        <taxon>Dikarya</taxon>
        <taxon>Ascomycota</taxon>
        <taxon>Pezizomycotina</taxon>
        <taxon>Sordariomycetes</taxon>
        <taxon>Sordariomycetidae</taxon>
        <taxon>Sordariales</taxon>
        <taxon>Lasiosphaeriaceae</taxon>
        <taxon>Cercophora</taxon>
    </lineage>
</organism>
<accession>A0AA40D1U5</accession>
<keyword evidence="3" id="KW-1185">Reference proteome</keyword>
<gene>
    <name evidence="2" type="ORF">B0T16DRAFT_52841</name>
</gene>
<sequence>MLQVIPKRRGGGEGASPGWVTWSPFVVADDETTNDQQARLISLKRGINRAPIHSGVCLQAKQKKKKSPLGSECPLPPCCISYLSVEQRPLLRRQPSSLAPTILSADAPTTTLTLSVPRGRRLSLLWLRIATLHGSGNTKAAQSRSPSCRSPMARCVEVSTDSSGRQPSFCGWKATPNFRSSTSKRAEKSGKSCPGPLYQRYQT</sequence>
<proteinExistence type="predicted"/>
<protein>
    <submittedName>
        <fullName evidence="2">Uncharacterized protein</fullName>
    </submittedName>
</protein>
<dbReference type="EMBL" id="JAULSV010000001">
    <property type="protein sequence ID" value="KAK0657139.1"/>
    <property type="molecule type" value="Genomic_DNA"/>
</dbReference>
<reference evidence="2" key="1">
    <citation type="submission" date="2023-06" db="EMBL/GenBank/DDBJ databases">
        <title>Genome-scale phylogeny and comparative genomics of the fungal order Sordariales.</title>
        <authorList>
            <consortium name="Lawrence Berkeley National Laboratory"/>
            <person name="Hensen N."/>
            <person name="Bonometti L."/>
            <person name="Westerberg I."/>
            <person name="Brannstrom I.O."/>
            <person name="Guillou S."/>
            <person name="Cros-Aarteil S."/>
            <person name="Calhoun S."/>
            <person name="Haridas S."/>
            <person name="Kuo A."/>
            <person name="Mondo S."/>
            <person name="Pangilinan J."/>
            <person name="Riley R."/>
            <person name="Labutti K."/>
            <person name="Andreopoulos B."/>
            <person name="Lipzen A."/>
            <person name="Chen C."/>
            <person name="Yanf M."/>
            <person name="Daum C."/>
            <person name="Ng V."/>
            <person name="Clum A."/>
            <person name="Steindorff A."/>
            <person name="Ohm R."/>
            <person name="Martin F."/>
            <person name="Silar P."/>
            <person name="Natvig D."/>
            <person name="Lalanne C."/>
            <person name="Gautier V."/>
            <person name="Ament-Velasquez S.L."/>
            <person name="Kruys A."/>
            <person name="Hutchinson M.I."/>
            <person name="Powell A.J."/>
            <person name="Barry K."/>
            <person name="Miller A.N."/>
            <person name="Grigoriev I.V."/>
            <person name="Debuchy R."/>
            <person name="Gladieux P."/>
            <person name="Thoren M.H."/>
            <person name="Johannesson H."/>
        </authorList>
    </citation>
    <scope>NUCLEOTIDE SEQUENCE</scope>
    <source>
        <strain evidence="2">SMH2532-1</strain>
    </source>
</reference>
<dbReference type="AlphaFoldDB" id="A0AA40D1U5"/>
<evidence type="ECO:0000313" key="3">
    <source>
        <dbReference type="Proteomes" id="UP001174936"/>
    </source>
</evidence>
<dbReference type="Proteomes" id="UP001174936">
    <property type="component" value="Unassembled WGS sequence"/>
</dbReference>
<evidence type="ECO:0000313" key="2">
    <source>
        <dbReference type="EMBL" id="KAK0657139.1"/>
    </source>
</evidence>
<comment type="caution">
    <text evidence="2">The sequence shown here is derived from an EMBL/GenBank/DDBJ whole genome shotgun (WGS) entry which is preliminary data.</text>
</comment>
<name>A0AA40D1U5_9PEZI</name>